<evidence type="ECO:0000313" key="2">
    <source>
        <dbReference type="Proteomes" id="UP000428325"/>
    </source>
</evidence>
<gene>
    <name evidence="1" type="ORF">EI982_14125</name>
</gene>
<organism evidence="1 2">
    <name type="scientific">Haloplanus rallus</name>
    <dbReference type="NCBI Taxonomy" id="1816183"/>
    <lineage>
        <taxon>Archaea</taxon>
        <taxon>Methanobacteriati</taxon>
        <taxon>Methanobacteriota</taxon>
        <taxon>Stenosarchaea group</taxon>
        <taxon>Halobacteria</taxon>
        <taxon>Halobacteriales</taxon>
        <taxon>Haloferacaceae</taxon>
        <taxon>Haloplanus</taxon>
    </lineage>
</organism>
<dbReference type="AlphaFoldDB" id="A0A6B9FAR7"/>
<accession>A0A6B9FAR7</accession>
<dbReference type="EMBL" id="CP034345">
    <property type="protein sequence ID" value="QGX95837.1"/>
    <property type="molecule type" value="Genomic_DNA"/>
</dbReference>
<name>A0A6B9FAR7_9EURY</name>
<reference evidence="1 2" key="1">
    <citation type="submission" date="2018-12" db="EMBL/GenBank/DDBJ databases">
        <title>Complete genome sequence of Haloplanus rallus MBLA0036.</title>
        <authorList>
            <person name="Nam Y.-d."/>
            <person name="Kang J."/>
            <person name="Chung W.-H."/>
            <person name="Park Y.S."/>
        </authorList>
    </citation>
    <scope>NUCLEOTIDE SEQUENCE [LARGE SCALE GENOMIC DNA]</scope>
    <source>
        <strain evidence="1 2">MBLA0036</strain>
    </source>
</reference>
<dbReference type="RefSeq" id="WP_157690298.1">
    <property type="nucleotide sequence ID" value="NZ_CP034345.1"/>
</dbReference>
<keyword evidence="2" id="KW-1185">Reference proteome</keyword>
<dbReference type="KEGG" id="hra:EI982_14125"/>
<dbReference type="GeneID" id="43370703"/>
<evidence type="ECO:0000313" key="1">
    <source>
        <dbReference type="EMBL" id="QGX95837.1"/>
    </source>
</evidence>
<protein>
    <submittedName>
        <fullName evidence="1">Uncharacterized protein</fullName>
    </submittedName>
</protein>
<dbReference type="Proteomes" id="UP000428325">
    <property type="component" value="Chromosome"/>
</dbReference>
<sequence length="197" mass="22188">MNDDDRDGERVVRCPVEGCDAEKLARGIHLHILRSSDAAHGDQGEYPDGVTLDNLEEVGRESVDVDYPESRASESVSRRCPYCRQHFSGKNGVLIHLGQLAGRKNHPEGASELHEPEDFAVIRLDEDENVISVVKNAPVVYSGDPDEMNESDGKEAFATFSREQMDHLYRVISDAGVEDERVKTMLQRPYIDHRNRE</sequence>
<proteinExistence type="predicted"/>
<dbReference type="OrthoDB" id="297068at2157"/>